<evidence type="ECO:0000256" key="2">
    <source>
        <dbReference type="SAM" id="SignalP"/>
    </source>
</evidence>
<name>A0A1G4AUI8_9PEZI</name>
<dbReference type="AlphaFoldDB" id="A0A1G4AUI8"/>
<feature type="transmembrane region" description="Helical" evidence="1">
    <location>
        <begin position="199"/>
        <end position="223"/>
    </location>
</feature>
<evidence type="ECO:0000256" key="1">
    <source>
        <dbReference type="SAM" id="Phobius"/>
    </source>
</evidence>
<dbReference type="GeneID" id="34565106"/>
<dbReference type="EMBL" id="MJBS01000138">
    <property type="protein sequence ID" value="OHE92756.1"/>
    <property type="molecule type" value="Genomic_DNA"/>
</dbReference>
<comment type="caution">
    <text evidence="3">The sequence shown here is derived from an EMBL/GenBank/DDBJ whole genome shotgun (WGS) entry which is preliminary data.</text>
</comment>
<gene>
    <name evidence="3" type="ORF">CORC01_11974</name>
</gene>
<dbReference type="Proteomes" id="UP000176998">
    <property type="component" value="Unassembled WGS sequence"/>
</dbReference>
<dbReference type="OrthoDB" id="3630276at2759"/>
<organism evidence="3 4">
    <name type="scientific">Colletotrichum orchidophilum</name>
    <dbReference type="NCBI Taxonomy" id="1209926"/>
    <lineage>
        <taxon>Eukaryota</taxon>
        <taxon>Fungi</taxon>
        <taxon>Dikarya</taxon>
        <taxon>Ascomycota</taxon>
        <taxon>Pezizomycotina</taxon>
        <taxon>Sordariomycetes</taxon>
        <taxon>Hypocreomycetidae</taxon>
        <taxon>Glomerellales</taxon>
        <taxon>Glomerellaceae</taxon>
        <taxon>Colletotrichum</taxon>
    </lineage>
</organism>
<keyword evidence="2" id="KW-0732">Signal</keyword>
<dbReference type="RefSeq" id="XP_022469924.1">
    <property type="nucleotide sequence ID" value="XM_022623596.1"/>
</dbReference>
<evidence type="ECO:0000313" key="4">
    <source>
        <dbReference type="Proteomes" id="UP000176998"/>
    </source>
</evidence>
<reference evidence="3 4" key="1">
    <citation type="submission" date="2016-09" db="EMBL/GenBank/DDBJ databases">
        <authorList>
            <person name="Capua I."/>
            <person name="De Benedictis P."/>
            <person name="Joannis T."/>
            <person name="Lombin L.H."/>
            <person name="Cattoli G."/>
        </authorList>
    </citation>
    <scope>NUCLEOTIDE SEQUENCE [LARGE SCALE GENOMIC DNA]</scope>
    <source>
        <strain evidence="3 4">IMI 309357</strain>
    </source>
</reference>
<proteinExistence type="predicted"/>
<keyword evidence="1" id="KW-0812">Transmembrane</keyword>
<protein>
    <submittedName>
        <fullName evidence="3">Uncharacterized protein</fullName>
    </submittedName>
</protein>
<feature type="chain" id="PRO_5009602146" evidence="2">
    <location>
        <begin position="22"/>
        <end position="289"/>
    </location>
</feature>
<sequence length="289" mass="30813">MLSSQSAPALVALLFAAAASALSPARLHCLRSRNVELARLAACGDSGSVAHCMEMLTDDFTQIDLERCYINAGCDFTEAVIESQWTLDRCDDRGSIPAELRKRHVAVFARQTTEATAAAAETATATSTGTATYSKLICSTTTTKSTTQCPVVSTGVLKGKTLKEGCFPTQIAYGTCAAGLLCKNDNSGNPSCKVLDNTVYPSGIAVAIFFAVAITGSIAYITFSCCRERRQKKRNAERAEALLNAKLAAKQRQQPVVQVHDADNQPLMSHGQPAAAYEANGPFGDHHRM</sequence>
<keyword evidence="4" id="KW-1185">Reference proteome</keyword>
<keyword evidence="1" id="KW-0472">Membrane</keyword>
<keyword evidence="1" id="KW-1133">Transmembrane helix</keyword>
<feature type="signal peptide" evidence="2">
    <location>
        <begin position="1"/>
        <end position="21"/>
    </location>
</feature>
<accession>A0A1G4AUI8</accession>
<evidence type="ECO:0000313" key="3">
    <source>
        <dbReference type="EMBL" id="OHE92756.1"/>
    </source>
</evidence>